<gene>
    <name evidence="1" type="ordered locus">Halxa_2193</name>
</gene>
<dbReference type="HOGENOM" id="CLU_1860676_0_0_2"/>
<proteinExistence type="predicted"/>
<evidence type="ECO:0000313" key="2">
    <source>
        <dbReference type="Proteomes" id="UP000006794"/>
    </source>
</evidence>
<organism evidence="1 2">
    <name type="scientific">Halopiger xanaduensis (strain DSM 18323 / JCM 14033 / SH-6)</name>
    <dbReference type="NCBI Taxonomy" id="797210"/>
    <lineage>
        <taxon>Archaea</taxon>
        <taxon>Methanobacteriati</taxon>
        <taxon>Methanobacteriota</taxon>
        <taxon>Stenosarchaea group</taxon>
        <taxon>Halobacteria</taxon>
        <taxon>Halobacteriales</taxon>
        <taxon>Natrialbaceae</taxon>
        <taxon>Halopiger</taxon>
    </lineage>
</organism>
<dbReference type="SUPFAM" id="SSF55961">
    <property type="entry name" value="Bet v1-like"/>
    <property type="match status" value="1"/>
</dbReference>
<evidence type="ECO:0000313" key="1">
    <source>
        <dbReference type="EMBL" id="AEH36818.1"/>
    </source>
</evidence>
<dbReference type="Proteomes" id="UP000006794">
    <property type="component" value="Chromosome"/>
</dbReference>
<dbReference type="EMBL" id="CP002839">
    <property type="protein sequence ID" value="AEH36818.1"/>
    <property type="molecule type" value="Genomic_DNA"/>
</dbReference>
<name>F8D8Q8_HALXS</name>
<dbReference type="RefSeq" id="WP_013879711.1">
    <property type="nucleotide sequence ID" value="NC_015666.1"/>
</dbReference>
<dbReference type="OrthoDB" id="262877at2157"/>
<accession>F8D8Q8</accession>
<dbReference type="eggNOG" id="arCOG10159">
    <property type="taxonomic scope" value="Archaea"/>
</dbReference>
<protein>
    <submittedName>
        <fullName evidence="1">Polyketide cyclase/dehydrase</fullName>
    </submittedName>
</protein>
<dbReference type="KEGG" id="hxa:Halxa_2193"/>
<reference evidence="1 2" key="1">
    <citation type="journal article" date="2012" name="Stand. Genomic Sci.">
        <title>Complete genome sequence of Halopiger xanaduensis type strain (SH-6(T)).</title>
        <authorList>
            <person name="Anderson I."/>
            <person name="Tindall B.J."/>
            <person name="Rohde M."/>
            <person name="Lucas S."/>
            <person name="Han J."/>
            <person name="Lapidus A."/>
            <person name="Cheng J.F."/>
            <person name="Goodwin L."/>
            <person name="Pitluck S."/>
            <person name="Peters L."/>
            <person name="Pati A."/>
            <person name="Mikhailova N."/>
            <person name="Pagani I."/>
            <person name="Teshima H."/>
            <person name="Han C."/>
            <person name="Tapia R."/>
            <person name="Land M."/>
            <person name="Woyke T."/>
            <person name="Klenk H.P."/>
            <person name="Kyrpides N."/>
            <person name="Ivanova N."/>
        </authorList>
    </citation>
    <scope>NUCLEOTIDE SEQUENCE [LARGE SCALE GENOMIC DNA]</scope>
    <source>
        <strain evidence="2">DSM 18323 / JCM 14033 / SH-6</strain>
    </source>
</reference>
<sequence length="137" mass="15029">MREVTASRGVDAAPEELSARLEPPTIVEAEGSFTVESVHERDDATVVVAGGPGLQVPLRFEARENGLYYTQEGDGGPFSHLETWLEFEPVDAGSKTRVLMRSTVSLAVPLPFADRIAAWKRSGELERALERIDAEFD</sequence>
<dbReference type="GeneID" id="10797155"/>
<dbReference type="STRING" id="797210.Halxa_2193"/>
<keyword evidence="2" id="KW-1185">Reference proteome</keyword>
<dbReference type="AlphaFoldDB" id="F8D8Q8"/>